<organism evidence="3 4">
    <name type="scientific">Actinophytocola xanthii</name>
    <dbReference type="NCBI Taxonomy" id="1912961"/>
    <lineage>
        <taxon>Bacteria</taxon>
        <taxon>Bacillati</taxon>
        <taxon>Actinomycetota</taxon>
        <taxon>Actinomycetes</taxon>
        <taxon>Pseudonocardiales</taxon>
        <taxon>Pseudonocardiaceae</taxon>
    </lineage>
</organism>
<dbReference type="Pfam" id="PF04149">
    <property type="entry name" value="DUF397"/>
    <property type="match status" value="1"/>
</dbReference>
<feature type="region of interest" description="Disordered" evidence="1">
    <location>
        <begin position="1"/>
        <end position="31"/>
    </location>
</feature>
<dbReference type="AlphaFoldDB" id="A0A1Q8C1L8"/>
<dbReference type="Proteomes" id="UP000185596">
    <property type="component" value="Unassembled WGS sequence"/>
</dbReference>
<proteinExistence type="predicted"/>
<keyword evidence="4" id="KW-1185">Reference proteome</keyword>
<dbReference type="EMBL" id="MSIE01000097">
    <property type="protein sequence ID" value="OLF08261.1"/>
    <property type="molecule type" value="Genomic_DNA"/>
</dbReference>
<comment type="caution">
    <text evidence="3">The sequence shown here is derived from an EMBL/GenBank/DDBJ whole genome shotgun (WGS) entry which is preliminary data.</text>
</comment>
<evidence type="ECO:0000313" key="3">
    <source>
        <dbReference type="EMBL" id="OLF08261.1"/>
    </source>
</evidence>
<evidence type="ECO:0000259" key="2">
    <source>
        <dbReference type="Pfam" id="PF04149"/>
    </source>
</evidence>
<name>A0A1Q8C1L8_9PSEU</name>
<dbReference type="InterPro" id="IPR007278">
    <property type="entry name" value="DUF397"/>
</dbReference>
<reference evidence="3 4" key="1">
    <citation type="submission" date="2016-12" db="EMBL/GenBank/DDBJ databases">
        <title>The draft genome sequence of Actinophytocola sp. 11-183.</title>
        <authorList>
            <person name="Wang W."/>
            <person name="Yuan L."/>
        </authorList>
    </citation>
    <scope>NUCLEOTIDE SEQUENCE [LARGE SCALE GENOMIC DNA]</scope>
    <source>
        <strain evidence="3 4">11-183</strain>
    </source>
</reference>
<dbReference type="STRING" id="1912961.BU204_34615"/>
<accession>A0A1Q8C1L8</accession>
<evidence type="ECO:0000256" key="1">
    <source>
        <dbReference type="SAM" id="MobiDB-lite"/>
    </source>
</evidence>
<sequence>MRENPGRSRPNWPTRTTEGADGMPPFTSWRKSTFSDESDCVEIALTPELAGVRDSKNADGPILSLPATAWQALLTVLR</sequence>
<protein>
    <recommendedName>
        <fullName evidence="2">DUF397 domain-containing protein</fullName>
    </recommendedName>
</protein>
<gene>
    <name evidence="3" type="ORF">BU204_34615</name>
</gene>
<evidence type="ECO:0000313" key="4">
    <source>
        <dbReference type="Proteomes" id="UP000185596"/>
    </source>
</evidence>
<feature type="domain" description="DUF397" evidence="2">
    <location>
        <begin position="28"/>
        <end position="77"/>
    </location>
</feature>